<evidence type="ECO:0000256" key="6">
    <source>
        <dbReference type="ARBA" id="ARBA00023204"/>
    </source>
</evidence>
<dbReference type="HAMAP" id="MF_00017">
    <property type="entry name" value="RecR"/>
    <property type="match status" value="1"/>
</dbReference>
<keyword evidence="4 7" id="KW-0862">Zinc</keyword>
<gene>
    <name evidence="7 9" type="primary">recR</name>
    <name evidence="9" type="ORF">PQJ61_05195</name>
</gene>
<dbReference type="PANTHER" id="PTHR30446">
    <property type="entry name" value="RECOMBINATION PROTEIN RECR"/>
    <property type="match status" value="1"/>
</dbReference>
<dbReference type="Gene3D" id="3.40.1360.10">
    <property type="match status" value="1"/>
</dbReference>
<sequence length="215" mass="23306">MNALDQLVKTLSKLPGIGSKSARRVAHHLLKADSYWVAELASQIAKLQESVKNCEICGNYTEESPCSICSDYSRDRKLICVVEQPEDIGTIELTGDFNGLYHVLGGVISPIDGMGPEELSIGRLLQRLKSGGVEELIIATNPTVEGETTALYIVNLLKDSGLRISQLASGLPAGGDLEYADRLTISRSLKGRRTLLKPKESLKSIGSPEPEKPLF</sequence>
<dbReference type="EMBL" id="JAQQAL010000011">
    <property type="protein sequence ID" value="MDC7226138.1"/>
    <property type="molecule type" value="Genomic_DNA"/>
</dbReference>
<evidence type="ECO:0000256" key="1">
    <source>
        <dbReference type="ARBA" id="ARBA00022723"/>
    </source>
</evidence>
<evidence type="ECO:0000256" key="4">
    <source>
        <dbReference type="ARBA" id="ARBA00022833"/>
    </source>
</evidence>
<dbReference type="PROSITE" id="PS50880">
    <property type="entry name" value="TOPRIM"/>
    <property type="match status" value="1"/>
</dbReference>
<evidence type="ECO:0000259" key="8">
    <source>
        <dbReference type="PROSITE" id="PS50880"/>
    </source>
</evidence>
<dbReference type="GO" id="GO:0006281">
    <property type="term" value="P:DNA repair"/>
    <property type="evidence" value="ECO:0007669"/>
    <property type="project" value="UniProtKB-UniRule"/>
</dbReference>
<dbReference type="Gene3D" id="6.10.250.240">
    <property type="match status" value="1"/>
</dbReference>
<dbReference type="Pfam" id="PF21176">
    <property type="entry name" value="RecR_HhH"/>
    <property type="match status" value="1"/>
</dbReference>
<accession>A0AAJ1IBC7</accession>
<dbReference type="InterPro" id="IPR015967">
    <property type="entry name" value="Rcmb_RecR_Znf"/>
</dbReference>
<dbReference type="GO" id="GO:0006310">
    <property type="term" value="P:DNA recombination"/>
    <property type="evidence" value="ECO:0007669"/>
    <property type="project" value="UniProtKB-UniRule"/>
</dbReference>
<dbReference type="Pfam" id="PF02132">
    <property type="entry name" value="RecR_ZnF"/>
    <property type="match status" value="1"/>
</dbReference>
<dbReference type="GO" id="GO:0008270">
    <property type="term" value="F:zinc ion binding"/>
    <property type="evidence" value="ECO:0007669"/>
    <property type="project" value="UniProtKB-KW"/>
</dbReference>
<dbReference type="Gene3D" id="3.30.60.80">
    <property type="match status" value="1"/>
</dbReference>
<feature type="domain" description="Toprim" evidence="8">
    <location>
        <begin position="77"/>
        <end position="172"/>
    </location>
</feature>
<keyword evidence="5 7" id="KW-0233">DNA recombination</keyword>
<dbReference type="CDD" id="cd01025">
    <property type="entry name" value="TOPRIM_recR"/>
    <property type="match status" value="1"/>
</dbReference>
<name>A0AAJ1IBC7_9SPIO</name>
<evidence type="ECO:0000313" key="9">
    <source>
        <dbReference type="EMBL" id="MDC7226138.1"/>
    </source>
</evidence>
<comment type="caution">
    <text evidence="9">The sequence shown here is derived from an EMBL/GenBank/DDBJ whole genome shotgun (WGS) entry which is preliminary data.</text>
</comment>
<dbReference type="SMART" id="SM00493">
    <property type="entry name" value="TOPRIM"/>
    <property type="match status" value="1"/>
</dbReference>
<dbReference type="NCBIfam" id="TIGR00615">
    <property type="entry name" value="recR"/>
    <property type="match status" value="1"/>
</dbReference>
<dbReference type="SUPFAM" id="SSF111304">
    <property type="entry name" value="Recombination protein RecR"/>
    <property type="match status" value="1"/>
</dbReference>
<dbReference type="AlphaFoldDB" id="A0AAJ1IBC7"/>
<dbReference type="InterPro" id="IPR034137">
    <property type="entry name" value="TOPRIM_RecR"/>
</dbReference>
<dbReference type="GO" id="GO:0003677">
    <property type="term" value="F:DNA binding"/>
    <property type="evidence" value="ECO:0007669"/>
    <property type="project" value="UniProtKB-UniRule"/>
</dbReference>
<evidence type="ECO:0000256" key="2">
    <source>
        <dbReference type="ARBA" id="ARBA00022763"/>
    </source>
</evidence>
<dbReference type="InterPro" id="IPR023627">
    <property type="entry name" value="Rcmb_RecR"/>
</dbReference>
<feature type="zinc finger region" description="C4-type" evidence="7">
    <location>
        <begin position="54"/>
        <end position="69"/>
    </location>
</feature>
<comment type="similarity">
    <text evidence="7">Belongs to the RecR family.</text>
</comment>
<dbReference type="Proteomes" id="UP001221217">
    <property type="component" value="Unassembled WGS sequence"/>
</dbReference>
<evidence type="ECO:0000256" key="5">
    <source>
        <dbReference type="ARBA" id="ARBA00023172"/>
    </source>
</evidence>
<keyword evidence="6 7" id="KW-0234">DNA repair</keyword>
<dbReference type="PANTHER" id="PTHR30446:SF0">
    <property type="entry name" value="RECOMBINATION PROTEIN RECR"/>
    <property type="match status" value="1"/>
</dbReference>
<dbReference type="Pfam" id="PF21175">
    <property type="entry name" value="RecR_C"/>
    <property type="match status" value="1"/>
</dbReference>
<reference evidence="9 10" key="1">
    <citation type="submission" date="2022-12" db="EMBL/GenBank/DDBJ databases">
        <title>Metagenome assembled genome from gulf of manar.</title>
        <authorList>
            <person name="Kohli P."/>
            <person name="Pk S."/>
            <person name="Venkata Ramana C."/>
            <person name="Sasikala C."/>
        </authorList>
    </citation>
    <scope>NUCLEOTIDE SEQUENCE [LARGE SCALE GENOMIC DNA]</scope>
    <source>
        <strain evidence="9">JB008</strain>
    </source>
</reference>
<keyword evidence="1 7" id="KW-0479">Metal-binding</keyword>
<comment type="function">
    <text evidence="7">May play a role in DNA repair. It seems to be involved in an RecBC-independent recombinational process of DNA repair. It may act with RecF and RecO.</text>
</comment>
<keyword evidence="2 7" id="KW-0227">DNA damage</keyword>
<organism evidence="9 10">
    <name type="scientific">Candidatus Thalassospirochaeta sargassi</name>
    <dbReference type="NCBI Taxonomy" id="3119039"/>
    <lineage>
        <taxon>Bacteria</taxon>
        <taxon>Pseudomonadati</taxon>
        <taxon>Spirochaetota</taxon>
        <taxon>Spirochaetia</taxon>
        <taxon>Spirochaetales</taxon>
        <taxon>Spirochaetaceae</taxon>
        <taxon>Candidatus Thalassospirochaeta</taxon>
    </lineage>
</organism>
<dbReference type="InterPro" id="IPR006171">
    <property type="entry name" value="TOPRIM_dom"/>
</dbReference>
<protein>
    <recommendedName>
        <fullName evidence="7">Recombination protein RecR</fullName>
    </recommendedName>
</protein>
<keyword evidence="3 7" id="KW-0863">Zinc-finger</keyword>
<dbReference type="InterPro" id="IPR000093">
    <property type="entry name" value="DNA_Rcmb_RecR"/>
</dbReference>
<evidence type="ECO:0000313" key="10">
    <source>
        <dbReference type="Proteomes" id="UP001221217"/>
    </source>
</evidence>
<evidence type="ECO:0000256" key="7">
    <source>
        <dbReference type="HAMAP-Rule" id="MF_00017"/>
    </source>
</evidence>
<dbReference type="Gene3D" id="1.10.8.420">
    <property type="entry name" value="RecR Domain 1"/>
    <property type="match status" value="1"/>
</dbReference>
<dbReference type="Pfam" id="PF13662">
    <property type="entry name" value="Toprim_4"/>
    <property type="match status" value="1"/>
</dbReference>
<proteinExistence type="inferred from homology"/>
<dbReference type="PROSITE" id="PS01300">
    <property type="entry name" value="RECR"/>
    <property type="match status" value="1"/>
</dbReference>
<evidence type="ECO:0000256" key="3">
    <source>
        <dbReference type="ARBA" id="ARBA00022771"/>
    </source>
</evidence>